<dbReference type="Proteomes" id="UP000324298">
    <property type="component" value="Unassembled WGS sequence"/>
</dbReference>
<gene>
    <name evidence="1" type="ORF">ET418_11875</name>
</gene>
<reference evidence="1 2" key="1">
    <citation type="submission" date="2019-04" db="EMBL/GenBank/DDBJ databases">
        <title>Geobacter ruber sp. nov., ferric-reducing bacteria isolated from paddy soil.</title>
        <authorList>
            <person name="Xu Z."/>
            <person name="Masuda Y."/>
            <person name="Itoh H."/>
            <person name="Senoo K."/>
        </authorList>
    </citation>
    <scope>NUCLEOTIDE SEQUENCE [LARGE SCALE GENOMIC DNA]</scope>
    <source>
        <strain evidence="1 2">Red88</strain>
    </source>
</reference>
<protein>
    <submittedName>
        <fullName evidence="1">Uncharacterized protein</fullName>
    </submittedName>
</protein>
<keyword evidence="2" id="KW-1185">Reference proteome</keyword>
<accession>A0A5A9XDP3</accession>
<sequence>MRKSFWNESEFPKTTTLKIKKFAVKEALKKSTEGGDATASRDRLINLLAKVTGTGAAQIREESLLVTEPADIVKMTRQAVMEL</sequence>
<evidence type="ECO:0000313" key="1">
    <source>
        <dbReference type="EMBL" id="KAA0890359.1"/>
    </source>
</evidence>
<evidence type="ECO:0000313" key="2">
    <source>
        <dbReference type="Proteomes" id="UP000324298"/>
    </source>
</evidence>
<name>A0A5A9XDP3_9BACT</name>
<proteinExistence type="predicted"/>
<organism evidence="1 2">
    <name type="scientific">Oryzomonas rubra</name>
    <dbReference type="NCBI Taxonomy" id="2509454"/>
    <lineage>
        <taxon>Bacteria</taxon>
        <taxon>Pseudomonadati</taxon>
        <taxon>Thermodesulfobacteriota</taxon>
        <taxon>Desulfuromonadia</taxon>
        <taxon>Geobacterales</taxon>
        <taxon>Geobacteraceae</taxon>
        <taxon>Oryzomonas</taxon>
    </lineage>
</organism>
<dbReference type="EMBL" id="SRSD01000007">
    <property type="protein sequence ID" value="KAA0890359.1"/>
    <property type="molecule type" value="Genomic_DNA"/>
</dbReference>
<comment type="caution">
    <text evidence="1">The sequence shown here is derived from an EMBL/GenBank/DDBJ whole genome shotgun (WGS) entry which is preliminary data.</text>
</comment>
<dbReference type="RefSeq" id="WP_149307832.1">
    <property type="nucleotide sequence ID" value="NZ_SRSD01000007.1"/>
</dbReference>
<dbReference type="AlphaFoldDB" id="A0A5A9XDP3"/>